<keyword evidence="2" id="KW-0547">Nucleotide-binding</keyword>
<dbReference type="GO" id="GO:0003677">
    <property type="term" value="F:DNA binding"/>
    <property type="evidence" value="ECO:0007669"/>
    <property type="project" value="InterPro"/>
</dbReference>
<keyword evidence="4" id="KW-0175">Coiled coil</keyword>
<dbReference type="PANTHER" id="PTHR42855:SF2">
    <property type="entry name" value="DRUG RESISTANCE ABC TRANSPORTER,ATP-BINDING PROTEIN"/>
    <property type="match status" value="1"/>
</dbReference>
<evidence type="ECO:0000259" key="5">
    <source>
        <dbReference type="PROSITE" id="PS50893"/>
    </source>
</evidence>
<dbReference type="InterPro" id="IPR027417">
    <property type="entry name" value="P-loop_NTPase"/>
</dbReference>
<dbReference type="GO" id="GO:0005524">
    <property type="term" value="F:ATP binding"/>
    <property type="evidence" value="ECO:0007669"/>
    <property type="project" value="UniProtKB-KW"/>
</dbReference>
<sequence length="633" mass="74520">MALLTVNNLNKQFLGTYIFCDVSFSIDEKDKIGFIGVNGAGKSTLVKILLDKESHDISEKTKEFGTINKKRNLKIGYLSQHFELNEENTIFDELMSVFDYLKEDYKKIQKLNKKLSVDIEKFDEIMEELSRLSTKYEQEEGYAIEYKVKQILNGLNFEENQYNLCIENLSGGQKSRVALGKILLQEPDLLILDEPTNHLDINAIEWLEKFLQSYNRAFILISHDRYFLDNVVNKIYELENKKINIYNGNFSDYIIQKEAYLSGAVKSFEKEQEKLKKMEEFVRRYKAGVKAKQARGRQKLLDRMEKMENPVINIRKMRLKFESARLSTDKIFKIKRLKKEFNDKLLFQNLDLDIYRGDRIGIIGKNGVGKSTLLRILVEKDTFTSGTIERGEKLDIAYYDQEHANLSFDYRVLDELMYSFSLSEEEARRIAGGFLFDEEKIEKKIAKLSGGERARVSFMKLILQKPNVLILDEPTNHLDIYSREVLEEALEDYDGTIIVVSHDRYFLENTVNKIYEVHENGATYFNGNYDSYKEFKKNNVENEKEKNNDYEEQKRIKNRINSLEKKFEQIEKELEELELKKDKIQEKFDEAGKINDVSKLLDYQEKLDKLEEEILEKMTQWEEIELELNELKG</sequence>
<dbReference type="FunFam" id="3.40.50.300:FF:000309">
    <property type="entry name" value="ABC transporter ATP-binding protein"/>
    <property type="match status" value="1"/>
</dbReference>
<evidence type="ECO:0000313" key="6">
    <source>
        <dbReference type="EMBL" id="TDT69781.1"/>
    </source>
</evidence>
<reference evidence="6 7" key="1">
    <citation type="submission" date="2019-03" db="EMBL/GenBank/DDBJ databases">
        <title>Genomic Encyclopedia of Type Strains, Phase IV (KMG-IV): sequencing the most valuable type-strain genomes for metagenomic binning, comparative biology and taxonomic classification.</title>
        <authorList>
            <person name="Goeker M."/>
        </authorList>
    </citation>
    <scope>NUCLEOTIDE SEQUENCE [LARGE SCALE GENOMIC DNA]</scope>
    <source>
        <strain evidence="6 7">DSM 100055</strain>
    </source>
</reference>
<dbReference type="Pfam" id="PF12848">
    <property type="entry name" value="ABC_tran_Xtn"/>
    <property type="match status" value="1"/>
</dbReference>
<accession>A0AA46I5H8</accession>
<dbReference type="SMART" id="SM00382">
    <property type="entry name" value="AAA"/>
    <property type="match status" value="2"/>
</dbReference>
<dbReference type="EMBL" id="SOBG01000005">
    <property type="protein sequence ID" value="TDT69781.1"/>
    <property type="molecule type" value="Genomic_DNA"/>
</dbReference>
<dbReference type="InterPro" id="IPR051309">
    <property type="entry name" value="ABCF_ATPase"/>
</dbReference>
<dbReference type="InterPro" id="IPR032781">
    <property type="entry name" value="ABC_tran_Xtn"/>
</dbReference>
<dbReference type="PANTHER" id="PTHR42855">
    <property type="entry name" value="ABC TRANSPORTER ATP-BINDING SUBUNIT"/>
    <property type="match status" value="1"/>
</dbReference>
<feature type="coiled-coil region" evidence="4">
    <location>
        <begin position="533"/>
        <end position="627"/>
    </location>
</feature>
<gene>
    <name evidence="6" type="ORF">EV215_1320</name>
</gene>
<keyword evidence="7" id="KW-1185">Reference proteome</keyword>
<dbReference type="RefSeq" id="WP_134113192.1">
    <property type="nucleotide sequence ID" value="NZ_SOBG01000005.1"/>
</dbReference>
<dbReference type="Pfam" id="PF00005">
    <property type="entry name" value="ABC_tran"/>
    <property type="match status" value="2"/>
</dbReference>
<keyword evidence="3 6" id="KW-0067">ATP-binding</keyword>
<name>A0AA46I5H8_9FUSO</name>
<dbReference type="FunFam" id="3.40.50.300:FF:000011">
    <property type="entry name" value="Putative ABC transporter ATP-binding component"/>
    <property type="match status" value="1"/>
</dbReference>
<proteinExistence type="predicted"/>
<dbReference type="AlphaFoldDB" id="A0AA46I5H8"/>
<dbReference type="InterPro" id="IPR017871">
    <property type="entry name" value="ABC_transporter-like_CS"/>
</dbReference>
<comment type="caution">
    <text evidence="6">The sequence shown here is derived from an EMBL/GenBank/DDBJ whole genome shotgun (WGS) entry which is preliminary data.</text>
</comment>
<dbReference type="CDD" id="cd03221">
    <property type="entry name" value="ABCF_EF-3"/>
    <property type="match status" value="2"/>
</dbReference>
<protein>
    <submittedName>
        <fullName evidence="6">ATP-binding cassette subfamily F protein 3</fullName>
    </submittedName>
</protein>
<dbReference type="InterPro" id="IPR003439">
    <property type="entry name" value="ABC_transporter-like_ATP-bd"/>
</dbReference>
<evidence type="ECO:0000256" key="1">
    <source>
        <dbReference type="ARBA" id="ARBA00022737"/>
    </source>
</evidence>
<feature type="domain" description="ABC transporter" evidence="5">
    <location>
        <begin position="4"/>
        <end position="265"/>
    </location>
</feature>
<evidence type="ECO:0000256" key="2">
    <source>
        <dbReference type="ARBA" id="ARBA00022741"/>
    </source>
</evidence>
<evidence type="ECO:0000256" key="3">
    <source>
        <dbReference type="ARBA" id="ARBA00022840"/>
    </source>
</evidence>
<organism evidence="6 7">
    <name type="scientific">Hypnocyclicus thermotrophus</name>
    <dbReference type="NCBI Taxonomy" id="1627895"/>
    <lineage>
        <taxon>Bacteria</taxon>
        <taxon>Fusobacteriati</taxon>
        <taxon>Fusobacteriota</taxon>
        <taxon>Fusobacteriia</taxon>
        <taxon>Fusobacteriales</taxon>
        <taxon>Fusobacteriaceae</taxon>
        <taxon>Hypnocyclicus</taxon>
    </lineage>
</organism>
<dbReference type="PROSITE" id="PS50893">
    <property type="entry name" value="ABC_TRANSPORTER_2"/>
    <property type="match status" value="2"/>
</dbReference>
<dbReference type="GO" id="GO:0016887">
    <property type="term" value="F:ATP hydrolysis activity"/>
    <property type="evidence" value="ECO:0007669"/>
    <property type="project" value="InterPro"/>
</dbReference>
<dbReference type="Gene3D" id="3.40.50.300">
    <property type="entry name" value="P-loop containing nucleotide triphosphate hydrolases"/>
    <property type="match status" value="2"/>
</dbReference>
<keyword evidence="1" id="KW-0677">Repeat</keyword>
<evidence type="ECO:0000313" key="7">
    <source>
        <dbReference type="Proteomes" id="UP000294678"/>
    </source>
</evidence>
<dbReference type="SUPFAM" id="SSF52540">
    <property type="entry name" value="P-loop containing nucleoside triphosphate hydrolases"/>
    <property type="match status" value="2"/>
</dbReference>
<dbReference type="Proteomes" id="UP000294678">
    <property type="component" value="Unassembled WGS sequence"/>
</dbReference>
<dbReference type="InterPro" id="IPR003593">
    <property type="entry name" value="AAA+_ATPase"/>
</dbReference>
<evidence type="ECO:0000256" key="4">
    <source>
        <dbReference type="SAM" id="Coils"/>
    </source>
</evidence>
<dbReference type="PROSITE" id="PS00211">
    <property type="entry name" value="ABC_TRANSPORTER_1"/>
    <property type="match status" value="1"/>
</dbReference>
<feature type="domain" description="ABC transporter" evidence="5">
    <location>
        <begin position="326"/>
        <end position="544"/>
    </location>
</feature>